<proteinExistence type="inferred from homology"/>
<evidence type="ECO:0000256" key="2">
    <source>
        <dbReference type="ARBA" id="ARBA00004496"/>
    </source>
</evidence>
<dbReference type="PRINTS" id="PR00793">
    <property type="entry name" value="PROAMNOPTASE"/>
</dbReference>
<comment type="catalytic activity">
    <reaction evidence="1 8 10">
        <text>Release of N-terminal proline from a peptide.</text>
        <dbReference type="EC" id="3.4.11.5"/>
    </reaction>
</comment>
<evidence type="ECO:0000256" key="6">
    <source>
        <dbReference type="ARBA" id="ARBA00022670"/>
    </source>
</evidence>
<accession>A0A4R6SAP9</accession>
<evidence type="ECO:0000259" key="11">
    <source>
        <dbReference type="Pfam" id="PF00561"/>
    </source>
</evidence>
<dbReference type="RefSeq" id="WP_133850367.1">
    <property type="nucleotide sequence ID" value="NZ_SNXZ01000003.1"/>
</dbReference>
<dbReference type="GO" id="GO:0005737">
    <property type="term" value="C:cytoplasm"/>
    <property type="evidence" value="ECO:0007669"/>
    <property type="project" value="UniProtKB-SubCell"/>
</dbReference>
<dbReference type="OrthoDB" id="9796770at2"/>
<dbReference type="EMBL" id="SNXZ01000003">
    <property type="protein sequence ID" value="TDP97109.1"/>
    <property type="molecule type" value="Genomic_DNA"/>
</dbReference>
<evidence type="ECO:0000256" key="10">
    <source>
        <dbReference type="RuleBase" id="RU003421"/>
    </source>
</evidence>
<dbReference type="EC" id="3.4.11.5" evidence="8 10"/>
<dbReference type="PIRSF" id="PIRSF006431">
    <property type="entry name" value="Pept_S33"/>
    <property type="match status" value="1"/>
</dbReference>
<dbReference type="InterPro" id="IPR002410">
    <property type="entry name" value="Peptidase_S33"/>
</dbReference>
<dbReference type="GO" id="GO:0006508">
    <property type="term" value="P:proteolysis"/>
    <property type="evidence" value="ECO:0007669"/>
    <property type="project" value="UniProtKB-KW"/>
</dbReference>
<evidence type="ECO:0000256" key="5">
    <source>
        <dbReference type="ARBA" id="ARBA00022490"/>
    </source>
</evidence>
<dbReference type="GO" id="GO:0004177">
    <property type="term" value="F:aminopeptidase activity"/>
    <property type="evidence" value="ECO:0007669"/>
    <property type="project" value="UniProtKB-UniRule"/>
</dbReference>
<name>A0A4R6SAP9_LABRH</name>
<protein>
    <recommendedName>
        <fullName evidence="8 10">Proline iminopeptidase</fullName>
        <shortName evidence="8">PIP</shortName>
        <ecNumber evidence="8 10">3.4.11.5</ecNumber>
    </recommendedName>
    <alternativeName>
        <fullName evidence="8">Prolyl aminopeptidase</fullName>
    </alternativeName>
</protein>
<dbReference type="Pfam" id="PF00561">
    <property type="entry name" value="Abhydrolase_1"/>
    <property type="match status" value="1"/>
</dbReference>
<dbReference type="NCBIfam" id="TIGR01249">
    <property type="entry name" value="pro_imino_pep_1"/>
    <property type="match status" value="1"/>
</dbReference>
<keyword evidence="7 8" id="KW-0378">Hydrolase</keyword>
<feature type="active site" description="Nucleophile" evidence="9">
    <location>
        <position position="114"/>
    </location>
</feature>
<comment type="similarity">
    <text evidence="3 8 10">Belongs to the peptidase S33 family.</text>
</comment>
<dbReference type="InterPro" id="IPR029058">
    <property type="entry name" value="AB_hydrolase_fold"/>
</dbReference>
<comment type="subcellular location">
    <subcellularLocation>
        <location evidence="2 8">Cytoplasm</location>
    </subcellularLocation>
</comment>
<keyword evidence="5 8" id="KW-0963">Cytoplasm</keyword>
<feature type="active site" description="Proton donor" evidence="9">
    <location>
        <position position="292"/>
    </location>
</feature>
<feature type="active site" evidence="9">
    <location>
        <position position="264"/>
    </location>
</feature>
<organism evidence="12 13">
    <name type="scientific">Labedaea rhizosphaerae</name>
    <dbReference type="NCBI Taxonomy" id="598644"/>
    <lineage>
        <taxon>Bacteria</taxon>
        <taxon>Bacillati</taxon>
        <taxon>Actinomycetota</taxon>
        <taxon>Actinomycetes</taxon>
        <taxon>Pseudonocardiales</taxon>
        <taxon>Pseudonocardiaceae</taxon>
        <taxon>Labedaea</taxon>
    </lineage>
</organism>
<dbReference type="Proteomes" id="UP000295444">
    <property type="component" value="Unassembled WGS sequence"/>
</dbReference>
<reference evidence="12 13" key="1">
    <citation type="submission" date="2019-03" db="EMBL/GenBank/DDBJ databases">
        <title>Genomic Encyclopedia of Type Strains, Phase IV (KMG-IV): sequencing the most valuable type-strain genomes for metagenomic binning, comparative biology and taxonomic classification.</title>
        <authorList>
            <person name="Goeker M."/>
        </authorList>
    </citation>
    <scope>NUCLEOTIDE SEQUENCE [LARGE SCALE GENOMIC DNA]</scope>
    <source>
        <strain evidence="12 13">DSM 45361</strain>
    </source>
</reference>
<evidence type="ECO:0000256" key="8">
    <source>
        <dbReference type="PIRNR" id="PIRNR006431"/>
    </source>
</evidence>
<dbReference type="PANTHER" id="PTHR43722">
    <property type="entry name" value="PROLINE IMINOPEPTIDASE"/>
    <property type="match status" value="1"/>
</dbReference>
<feature type="domain" description="AB hydrolase-1" evidence="11">
    <location>
        <begin position="37"/>
        <end position="293"/>
    </location>
</feature>
<dbReference type="PANTHER" id="PTHR43722:SF1">
    <property type="entry name" value="PROLINE IMINOPEPTIDASE"/>
    <property type="match status" value="1"/>
</dbReference>
<dbReference type="InterPro" id="IPR000073">
    <property type="entry name" value="AB_hydrolase_1"/>
</dbReference>
<comment type="caution">
    <text evidence="12">The sequence shown here is derived from an EMBL/GenBank/DDBJ whole genome shotgun (WGS) entry which is preliminary data.</text>
</comment>
<evidence type="ECO:0000313" key="13">
    <source>
        <dbReference type="Proteomes" id="UP000295444"/>
    </source>
</evidence>
<keyword evidence="13" id="KW-1185">Reference proteome</keyword>
<keyword evidence="6 8" id="KW-0645">Protease</keyword>
<dbReference type="AlphaFoldDB" id="A0A4R6SAP9"/>
<evidence type="ECO:0000256" key="3">
    <source>
        <dbReference type="ARBA" id="ARBA00010088"/>
    </source>
</evidence>
<dbReference type="InterPro" id="IPR005944">
    <property type="entry name" value="Pro_iminopeptidase"/>
</dbReference>
<gene>
    <name evidence="12" type="ORF">EV186_10369</name>
</gene>
<evidence type="ECO:0000256" key="1">
    <source>
        <dbReference type="ARBA" id="ARBA00001585"/>
    </source>
</evidence>
<evidence type="ECO:0000256" key="4">
    <source>
        <dbReference type="ARBA" id="ARBA00022438"/>
    </source>
</evidence>
<evidence type="ECO:0000256" key="7">
    <source>
        <dbReference type="ARBA" id="ARBA00022801"/>
    </source>
</evidence>
<sequence length="320" mass="35188">MALYPQSKPYEHGMLDVGDGHHLYYEVHGNPDGKPAVCLHGGPGSGAGRGAARFFDPERYRIVLFDQRNCGRSTPHASEPDVDLSTNTTDHLVADIERLREHLGVERWLVRGPSWGSVLALAYAQRHPQRVTEVILLGLATGRRVETELLTRGLGRLYRDAYARFAANVPGGADPADAYHRLLFDPDPQVRYNAAKAWCAWEIAMVPTADQPNPRYDDPRFRLCFARIVTHYWRAGCFLREDQLLRGAAKLAGIPGVLVQGELDPTNLVGSPWLLQQAWPGSELVLVRETGHDGSDALEDAVVAATDRFAGASGVRGHSG</sequence>
<evidence type="ECO:0000256" key="9">
    <source>
        <dbReference type="PIRSR" id="PIRSR006431-1"/>
    </source>
</evidence>
<dbReference type="Gene3D" id="3.40.50.1820">
    <property type="entry name" value="alpha/beta hydrolase"/>
    <property type="match status" value="1"/>
</dbReference>
<keyword evidence="4 8" id="KW-0031">Aminopeptidase</keyword>
<evidence type="ECO:0000313" key="12">
    <source>
        <dbReference type="EMBL" id="TDP97109.1"/>
    </source>
</evidence>
<dbReference type="SUPFAM" id="SSF53474">
    <property type="entry name" value="alpha/beta-Hydrolases"/>
    <property type="match status" value="1"/>
</dbReference>
<dbReference type="PRINTS" id="PR00111">
    <property type="entry name" value="ABHYDROLASE"/>
</dbReference>